<protein>
    <submittedName>
        <fullName evidence="1">Uncharacterized protein</fullName>
    </submittedName>
</protein>
<dbReference type="EMBL" id="JAEAOA010002046">
    <property type="protein sequence ID" value="KAK3611403.1"/>
    <property type="molecule type" value="Genomic_DNA"/>
</dbReference>
<dbReference type="AlphaFoldDB" id="A0AAE0TK19"/>
<name>A0AAE0TK19_9BIVA</name>
<accession>A0AAE0TK19</accession>
<sequence>MMKPIRDADLPSVRIFVHTLQLALHYVILTQPSIADLISLSHERLWDIFDIVQKDDFDEGIKKTINELIASLMRRFPGLNEISMYAVSNWLGSTFIYHCAASTSQDRHYDLLHNYAIQRHLQLQSSQVGDQLQPVEPQNNDMSVTIEKEVNNYQAEPCIPRDTDSLDW</sequence>
<organism evidence="1 2">
    <name type="scientific">Potamilus streckersoni</name>
    <dbReference type="NCBI Taxonomy" id="2493646"/>
    <lineage>
        <taxon>Eukaryota</taxon>
        <taxon>Metazoa</taxon>
        <taxon>Spiralia</taxon>
        <taxon>Lophotrochozoa</taxon>
        <taxon>Mollusca</taxon>
        <taxon>Bivalvia</taxon>
        <taxon>Autobranchia</taxon>
        <taxon>Heteroconchia</taxon>
        <taxon>Palaeoheterodonta</taxon>
        <taxon>Unionida</taxon>
        <taxon>Unionoidea</taxon>
        <taxon>Unionidae</taxon>
        <taxon>Ambleminae</taxon>
        <taxon>Lampsilini</taxon>
        <taxon>Potamilus</taxon>
    </lineage>
</organism>
<evidence type="ECO:0000313" key="1">
    <source>
        <dbReference type="EMBL" id="KAK3611403.1"/>
    </source>
</evidence>
<reference evidence="1" key="1">
    <citation type="journal article" date="2021" name="Genome Biol. Evol.">
        <title>A High-Quality Reference Genome for a Parasitic Bivalve with Doubly Uniparental Inheritance (Bivalvia: Unionida).</title>
        <authorList>
            <person name="Smith C.H."/>
        </authorList>
    </citation>
    <scope>NUCLEOTIDE SEQUENCE</scope>
    <source>
        <strain evidence="1">CHS0354</strain>
    </source>
</reference>
<reference evidence="1" key="2">
    <citation type="journal article" date="2021" name="Genome Biol. Evol.">
        <title>Developing a high-quality reference genome for a parasitic bivalve with doubly uniparental inheritance (Bivalvia: Unionida).</title>
        <authorList>
            <person name="Smith C.H."/>
        </authorList>
    </citation>
    <scope>NUCLEOTIDE SEQUENCE</scope>
    <source>
        <strain evidence="1">CHS0354</strain>
        <tissue evidence="1">Mantle</tissue>
    </source>
</reference>
<dbReference type="Proteomes" id="UP001195483">
    <property type="component" value="Unassembled WGS sequence"/>
</dbReference>
<gene>
    <name evidence="1" type="ORF">CHS0354_034850</name>
</gene>
<evidence type="ECO:0000313" key="2">
    <source>
        <dbReference type="Proteomes" id="UP001195483"/>
    </source>
</evidence>
<reference evidence="1" key="3">
    <citation type="submission" date="2023-05" db="EMBL/GenBank/DDBJ databases">
        <authorList>
            <person name="Smith C.H."/>
        </authorList>
    </citation>
    <scope>NUCLEOTIDE SEQUENCE</scope>
    <source>
        <strain evidence="1">CHS0354</strain>
        <tissue evidence="1">Mantle</tissue>
    </source>
</reference>
<comment type="caution">
    <text evidence="1">The sequence shown here is derived from an EMBL/GenBank/DDBJ whole genome shotgun (WGS) entry which is preliminary data.</text>
</comment>
<proteinExistence type="predicted"/>
<keyword evidence="2" id="KW-1185">Reference proteome</keyword>